<keyword evidence="7" id="KW-0594">Phospholipid biosynthesis</keyword>
<proteinExistence type="predicted"/>
<dbReference type="InterPro" id="IPR003817">
    <property type="entry name" value="PS_Dcarbxylase"/>
</dbReference>
<dbReference type="AlphaFoldDB" id="A0A1W1CUS0"/>
<evidence type="ECO:0000256" key="8">
    <source>
        <dbReference type="ARBA" id="ARBA00023239"/>
    </source>
</evidence>
<keyword evidence="6" id="KW-0865">Zymogen</keyword>
<dbReference type="GO" id="GO:0004609">
    <property type="term" value="F:phosphatidylserine decarboxylase activity"/>
    <property type="evidence" value="ECO:0007669"/>
    <property type="project" value="InterPro"/>
</dbReference>
<protein>
    <submittedName>
        <fullName evidence="11">Phosphatidylserine decarboxylase-related protein</fullName>
    </submittedName>
</protein>
<gene>
    <name evidence="11" type="ORF">MNB_SM-4-851</name>
</gene>
<organism evidence="11">
    <name type="scientific">hydrothermal vent metagenome</name>
    <dbReference type="NCBI Taxonomy" id="652676"/>
    <lineage>
        <taxon>unclassified sequences</taxon>
        <taxon>metagenomes</taxon>
        <taxon>ecological metagenomes</taxon>
    </lineage>
</organism>
<evidence type="ECO:0000256" key="10">
    <source>
        <dbReference type="ARBA" id="ARBA00023317"/>
    </source>
</evidence>
<dbReference type="PANTHER" id="PTHR35809:SF1">
    <property type="entry name" value="ARCHAETIDYLSERINE DECARBOXYLASE PROENZYME-RELATED"/>
    <property type="match status" value="1"/>
</dbReference>
<keyword evidence="2" id="KW-0444">Lipid biosynthesis</keyword>
<dbReference type="InterPro" id="IPR033175">
    <property type="entry name" value="PSD-A"/>
</dbReference>
<keyword evidence="10" id="KW-0670">Pyruvate</keyword>
<reference evidence="11" key="1">
    <citation type="submission" date="2016-10" db="EMBL/GenBank/DDBJ databases">
        <authorList>
            <person name="de Groot N.N."/>
        </authorList>
    </citation>
    <scope>NUCLEOTIDE SEQUENCE</scope>
</reference>
<name>A0A1W1CUS0_9ZZZZ</name>
<evidence type="ECO:0000256" key="5">
    <source>
        <dbReference type="ARBA" id="ARBA00023136"/>
    </source>
</evidence>
<dbReference type="EMBL" id="FPHF01000113">
    <property type="protein sequence ID" value="SFV69467.1"/>
    <property type="molecule type" value="Genomic_DNA"/>
</dbReference>
<evidence type="ECO:0000256" key="4">
    <source>
        <dbReference type="ARBA" id="ARBA00023098"/>
    </source>
</evidence>
<evidence type="ECO:0000256" key="2">
    <source>
        <dbReference type="ARBA" id="ARBA00022516"/>
    </source>
</evidence>
<evidence type="ECO:0000256" key="6">
    <source>
        <dbReference type="ARBA" id="ARBA00023145"/>
    </source>
</evidence>
<dbReference type="Pfam" id="PF02666">
    <property type="entry name" value="PS_Dcarbxylase"/>
    <property type="match status" value="1"/>
</dbReference>
<sequence length="184" mass="20936">MILDFDFLAFLTFVSTLFIAYSFRNPERELSVFEATSFLSPVDGIVESIQELEDDEYAYKINIQSACSDVAVLRVPASASVSKVLKYNGTRTSKNSKLFSTLNENAEISFVTLEENKFKIMHRLERSFAPLFIELVEKQKLFQTARYGLMLNGRTSIYLPQNFRVNISIGSELKASESLMGYFS</sequence>
<evidence type="ECO:0000256" key="3">
    <source>
        <dbReference type="ARBA" id="ARBA00022793"/>
    </source>
</evidence>
<dbReference type="GO" id="GO:0008654">
    <property type="term" value="P:phospholipid biosynthetic process"/>
    <property type="evidence" value="ECO:0007669"/>
    <property type="project" value="UniProtKB-KW"/>
</dbReference>
<keyword evidence="9" id="KW-1208">Phospholipid metabolism</keyword>
<keyword evidence="8" id="KW-0456">Lyase</keyword>
<dbReference type="PANTHER" id="PTHR35809">
    <property type="entry name" value="ARCHAETIDYLSERINE DECARBOXYLASE PROENZYME-RELATED"/>
    <property type="match status" value="1"/>
</dbReference>
<evidence type="ECO:0000256" key="9">
    <source>
        <dbReference type="ARBA" id="ARBA00023264"/>
    </source>
</evidence>
<keyword evidence="1" id="KW-1003">Cell membrane</keyword>
<evidence type="ECO:0000313" key="11">
    <source>
        <dbReference type="EMBL" id="SFV69467.1"/>
    </source>
</evidence>
<keyword evidence="3" id="KW-0210">Decarboxylase</keyword>
<accession>A0A1W1CUS0</accession>
<keyword evidence="4" id="KW-0443">Lipid metabolism</keyword>
<evidence type="ECO:0000256" key="1">
    <source>
        <dbReference type="ARBA" id="ARBA00022475"/>
    </source>
</evidence>
<evidence type="ECO:0000256" key="7">
    <source>
        <dbReference type="ARBA" id="ARBA00023209"/>
    </source>
</evidence>
<keyword evidence="5" id="KW-0472">Membrane</keyword>